<proteinExistence type="predicted"/>
<protein>
    <submittedName>
        <fullName evidence="1">Uncharacterized protein</fullName>
    </submittedName>
</protein>
<accession>A0ACB9YJ48</accession>
<evidence type="ECO:0000313" key="2">
    <source>
        <dbReference type="Proteomes" id="UP001497700"/>
    </source>
</evidence>
<reference evidence="1 2" key="1">
    <citation type="journal article" date="2022" name="New Phytol.">
        <title>Ecological generalism drives hyperdiversity of secondary metabolite gene clusters in xylarialean endophytes.</title>
        <authorList>
            <person name="Franco M.E.E."/>
            <person name="Wisecaver J.H."/>
            <person name="Arnold A.E."/>
            <person name="Ju Y.M."/>
            <person name="Slot J.C."/>
            <person name="Ahrendt S."/>
            <person name="Moore L.P."/>
            <person name="Eastman K.E."/>
            <person name="Scott K."/>
            <person name="Konkel Z."/>
            <person name="Mondo S.J."/>
            <person name="Kuo A."/>
            <person name="Hayes R.D."/>
            <person name="Haridas S."/>
            <person name="Andreopoulos B."/>
            <person name="Riley R."/>
            <person name="LaButti K."/>
            <person name="Pangilinan J."/>
            <person name="Lipzen A."/>
            <person name="Amirebrahimi M."/>
            <person name="Yan J."/>
            <person name="Adam C."/>
            <person name="Keymanesh K."/>
            <person name="Ng V."/>
            <person name="Louie K."/>
            <person name="Northen T."/>
            <person name="Drula E."/>
            <person name="Henrissat B."/>
            <person name="Hsieh H.M."/>
            <person name="Youens-Clark K."/>
            <person name="Lutzoni F."/>
            <person name="Miadlikowska J."/>
            <person name="Eastwood D.C."/>
            <person name="Hamelin R.C."/>
            <person name="Grigoriev I.V."/>
            <person name="U'Ren J.M."/>
        </authorList>
    </citation>
    <scope>NUCLEOTIDE SEQUENCE [LARGE SCALE GENOMIC DNA]</scope>
    <source>
        <strain evidence="1 2">CBS 119005</strain>
    </source>
</reference>
<organism evidence="1 2">
    <name type="scientific">Hypoxylon rubiginosum</name>
    <dbReference type="NCBI Taxonomy" id="110542"/>
    <lineage>
        <taxon>Eukaryota</taxon>
        <taxon>Fungi</taxon>
        <taxon>Dikarya</taxon>
        <taxon>Ascomycota</taxon>
        <taxon>Pezizomycotina</taxon>
        <taxon>Sordariomycetes</taxon>
        <taxon>Xylariomycetidae</taxon>
        <taxon>Xylariales</taxon>
        <taxon>Hypoxylaceae</taxon>
        <taxon>Hypoxylon</taxon>
    </lineage>
</organism>
<dbReference type="EMBL" id="MU393671">
    <property type="protein sequence ID" value="KAI4858944.1"/>
    <property type="molecule type" value="Genomic_DNA"/>
</dbReference>
<evidence type="ECO:0000313" key="1">
    <source>
        <dbReference type="EMBL" id="KAI4858944.1"/>
    </source>
</evidence>
<gene>
    <name evidence="1" type="ORF">F4820DRAFT_454362</name>
</gene>
<sequence length="185" mass="19281">MKTSFSLILSLLAASAVPGFSAPTPDDGYSPAMQVPPPGTVPKDPPAPPASVPKALEGRVNVDVVLPKVSEDFLCNTQPNSAGTSNINVALEELKKWDDDKECGPGDGGANVAMVRGDGIRLYMGSTNGQKIGSIKCNALVPTFQKLISSCGKVLNGDSRAGGVAWVPGLEGRTYVFPTSESWSY</sequence>
<keyword evidence="2" id="KW-1185">Reference proteome</keyword>
<comment type="caution">
    <text evidence="1">The sequence shown here is derived from an EMBL/GenBank/DDBJ whole genome shotgun (WGS) entry which is preliminary data.</text>
</comment>
<dbReference type="Proteomes" id="UP001497700">
    <property type="component" value="Unassembled WGS sequence"/>
</dbReference>
<name>A0ACB9YJ48_9PEZI</name>